<protein>
    <recommendedName>
        <fullName evidence="4">Secreted protein</fullName>
    </recommendedName>
</protein>
<keyword evidence="3" id="KW-1185">Reference proteome</keyword>
<accession>A0ABP9KNL8</accession>
<gene>
    <name evidence="2" type="ORF">GCM10023336_41190</name>
</gene>
<evidence type="ECO:0000256" key="1">
    <source>
        <dbReference type="SAM" id="SignalP"/>
    </source>
</evidence>
<dbReference type="Proteomes" id="UP001500124">
    <property type="component" value="Unassembled WGS sequence"/>
</dbReference>
<organism evidence="2 3">
    <name type="scientific">Streptomyces similanensis</name>
    <dbReference type="NCBI Taxonomy" id="1274988"/>
    <lineage>
        <taxon>Bacteria</taxon>
        <taxon>Bacillati</taxon>
        <taxon>Actinomycetota</taxon>
        <taxon>Actinomycetes</taxon>
        <taxon>Kitasatosporales</taxon>
        <taxon>Streptomycetaceae</taxon>
        <taxon>Streptomyces</taxon>
    </lineage>
</organism>
<dbReference type="EMBL" id="BAABKC010000059">
    <property type="protein sequence ID" value="GAA5062663.1"/>
    <property type="molecule type" value="Genomic_DNA"/>
</dbReference>
<feature type="chain" id="PRO_5045437551" description="Secreted protein" evidence="1">
    <location>
        <begin position="27"/>
        <end position="122"/>
    </location>
</feature>
<sequence length="122" mass="12338">MIATALRKTGALGVCALLAVSAIALGAPEADAATTTHCTGGNALAGISGYPFNTVRTSRSLCPGYADGGSPYVFTFDQIAILVTAPPQPYTVPWYNVTATCGTLSEDSAGVLSLGSCTYKAN</sequence>
<keyword evidence="1" id="KW-0732">Signal</keyword>
<evidence type="ECO:0000313" key="3">
    <source>
        <dbReference type="Proteomes" id="UP001500124"/>
    </source>
</evidence>
<reference evidence="3" key="1">
    <citation type="journal article" date="2019" name="Int. J. Syst. Evol. Microbiol.">
        <title>The Global Catalogue of Microorganisms (GCM) 10K type strain sequencing project: providing services to taxonomists for standard genome sequencing and annotation.</title>
        <authorList>
            <consortium name="The Broad Institute Genomics Platform"/>
            <consortium name="The Broad Institute Genome Sequencing Center for Infectious Disease"/>
            <person name="Wu L."/>
            <person name="Ma J."/>
        </authorList>
    </citation>
    <scope>NUCLEOTIDE SEQUENCE [LARGE SCALE GENOMIC DNA]</scope>
    <source>
        <strain evidence="3">JCM 18410</strain>
    </source>
</reference>
<dbReference type="RefSeq" id="WP_345669677.1">
    <property type="nucleotide sequence ID" value="NZ_BAABKC010000059.1"/>
</dbReference>
<comment type="caution">
    <text evidence="2">The sequence shown here is derived from an EMBL/GenBank/DDBJ whole genome shotgun (WGS) entry which is preliminary data.</text>
</comment>
<evidence type="ECO:0000313" key="2">
    <source>
        <dbReference type="EMBL" id="GAA5062663.1"/>
    </source>
</evidence>
<evidence type="ECO:0008006" key="4">
    <source>
        <dbReference type="Google" id="ProtNLM"/>
    </source>
</evidence>
<name>A0ABP9KNL8_9ACTN</name>
<feature type="signal peptide" evidence="1">
    <location>
        <begin position="1"/>
        <end position="26"/>
    </location>
</feature>
<proteinExistence type="predicted"/>